<dbReference type="PROSITE" id="PS50923">
    <property type="entry name" value="SUSHI"/>
    <property type="match status" value="1"/>
</dbReference>
<feature type="domain" description="Sushi" evidence="5">
    <location>
        <begin position="938"/>
        <end position="1000"/>
    </location>
</feature>
<organism evidence="6 7">
    <name type="scientific">Magallana gigas</name>
    <name type="common">Pacific oyster</name>
    <name type="synonym">Crassostrea gigas</name>
    <dbReference type="NCBI Taxonomy" id="29159"/>
    <lineage>
        <taxon>Eukaryota</taxon>
        <taxon>Metazoa</taxon>
        <taxon>Spiralia</taxon>
        <taxon>Lophotrochozoa</taxon>
        <taxon>Mollusca</taxon>
        <taxon>Bivalvia</taxon>
        <taxon>Autobranchia</taxon>
        <taxon>Pteriomorphia</taxon>
        <taxon>Ostreida</taxon>
        <taxon>Ostreoidea</taxon>
        <taxon>Ostreidae</taxon>
        <taxon>Magallana</taxon>
    </lineage>
</organism>
<keyword evidence="2" id="KW-0768">Sushi</keyword>
<feature type="repeat" description="LDL-receptor class B" evidence="3">
    <location>
        <begin position="811"/>
        <end position="853"/>
    </location>
</feature>
<dbReference type="PANTHER" id="PTHR46513">
    <property type="entry name" value="VITELLOGENIN RECEPTOR-LIKE PROTEIN-RELATED-RELATED"/>
    <property type="match status" value="1"/>
</dbReference>
<keyword evidence="4" id="KW-1133">Transmembrane helix</keyword>
<keyword evidence="4" id="KW-0812">Transmembrane</keyword>
<evidence type="ECO:0000256" key="4">
    <source>
        <dbReference type="SAM" id="Phobius"/>
    </source>
</evidence>
<keyword evidence="4" id="KW-0472">Membrane</keyword>
<dbReference type="PROSITE" id="PS51120">
    <property type="entry name" value="LDLRB"/>
    <property type="match status" value="3"/>
</dbReference>
<dbReference type="InterPro" id="IPR011042">
    <property type="entry name" value="6-blade_b-propeller_TolB-like"/>
</dbReference>
<evidence type="ECO:0000256" key="3">
    <source>
        <dbReference type="PROSITE-ProRule" id="PRU00461"/>
    </source>
</evidence>
<dbReference type="SMART" id="SM00135">
    <property type="entry name" value="LY"/>
    <property type="match status" value="10"/>
</dbReference>
<feature type="repeat" description="LDL-receptor class B" evidence="3">
    <location>
        <begin position="124"/>
        <end position="169"/>
    </location>
</feature>
<dbReference type="SUPFAM" id="SSF57196">
    <property type="entry name" value="EGF/Laminin"/>
    <property type="match status" value="2"/>
</dbReference>
<dbReference type="InterPro" id="IPR000033">
    <property type="entry name" value="LDLR_classB_rpt"/>
</dbReference>
<evidence type="ECO:0000313" key="7">
    <source>
        <dbReference type="Proteomes" id="UP000005408"/>
    </source>
</evidence>
<proteinExistence type="predicted"/>
<comment type="caution">
    <text evidence="2">Lacks conserved residue(s) required for the propagation of feature annotation.</text>
</comment>
<keyword evidence="7" id="KW-1185">Reference proteome</keyword>
<evidence type="ECO:0000259" key="5">
    <source>
        <dbReference type="PROSITE" id="PS50923"/>
    </source>
</evidence>
<dbReference type="CDD" id="cd00033">
    <property type="entry name" value="CCP"/>
    <property type="match status" value="1"/>
</dbReference>
<dbReference type="SUPFAM" id="SSF63825">
    <property type="entry name" value="YWTD domain"/>
    <property type="match status" value="4"/>
</dbReference>
<feature type="transmembrane region" description="Helical" evidence="4">
    <location>
        <begin position="1071"/>
        <end position="1091"/>
    </location>
</feature>
<reference evidence="6" key="1">
    <citation type="submission" date="2022-08" db="UniProtKB">
        <authorList>
            <consortium name="EnsemblMetazoa"/>
        </authorList>
    </citation>
    <scope>IDENTIFICATION</scope>
    <source>
        <strain evidence="6">05x7-T-G4-1.051#20</strain>
    </source>
</reference>
<evidence type="ECO:0000313" key="6">
    <source>
        <dbReference type="EnsemblMetazoa" id="G24087.1:cds"/>
    </source>
</evidence>
<evidence type="ECO:0000256" key="2">
    <source>
        <dbReference type="PROSITE-ProRule" id="PRU00302"/>
    </source>
</evidence>
<dbReference type="Pfam" id="PF00058">
    <property type="entry name" value="Ldl_recept_b"/>
    <property type="match status" value="3"/>
</dbReference>
<accession>A0A8W8KIQ3</accession>
<evidence type="ECO:0000256" key="1">
    <source>
        <dbReference type="ARBA" id="ARBA00023157"/>
    </source>
</evidence>
<dbReference type="Proteomes" id="UP000005408">
    <property type="component" value="Unassembled WGS sequence"/>
</dbReference>
<sequence length="1396" mass="156148">MGTAIYSITIGFLLTFDKYMYFCEVVKEKGIIYGVNDPPALFNLATIPQTQTDLKYTSYPLGGYVNVRSLAVDPKQGVVFVASQSNIHAVHNYSLQQINSSASSTVFQGKSDDTGEIAFDYLSNNLFWCDSRLNWVAMKPAYSGNSSLYRVLVQDNLNKPEGLALDPVDGFMFFSDNEPNGRITRASLDGENATVIVYRGLVRVSSLTVDPDNDLLLWADTVRFTVEMCQYDGSHRRVVRRANLVSFAGLQFYQNVLHVVDPGNRFVRGLDMLSGVLVYDSYFTMGTPSTLAVYDTENVPSILDPCSSEQCGQICVNTPSERSLFYSKGFIISHENTFEMIEISSVNGIVKSSPQLKDPEAIIHSFVVNADKELIYYIDSKNNVLKELDIKTQQIQTLTALSIGKSLVLDWYRGILGWIDVESWEIIAFSLNSENMTTVYTGLPPLESMAVDPHDGELFWISGMSPSTIMCGQWDGSSPKSLLTSAEVFSPRGLNFDVTNDRLFWIDGSLIMSCKNNGLDLQTHSLAIDAKELFSYKNLFVWMNDNQLYFGLQSTNRYYGYINILGKATHVAIYDSLLQRNLTGSCQIANGGCEDICVPLVDGRMCDCNIGLHLQNDSQTCKNVLYDDNFILAADRIHDRVIQVDLESGNLVKIPVKVVGVTGVAYEKSTGTIFYTTSKDLCSARVGSISLRGDRDPVTYATGFQYSESLALDHSTGNVFFAAVMTPGQVTSTGQDFIRVIHRKLLLQKTLLENLDRPRSIALFSSKGLIFWTEVEVERIGKAFMDGTSKKYIITNKIRWPNGVAIDFTAERLYWTDGYNEIVESSDLNGGDRRVVYNDKYAHLRSIARDEQFIYYTGYNRQRIMKVDKTSGRRTKFMDSYPELNVLVGLQVYSNNYTIDVNPLCSRNNGLCSTFCFPTPTGRTCGCQDNTERLSDQKTCEGVSVCPTSLTNLQLLDCGAYSGQTCEFECKNGLHRTNNISLKCNALGLWEPDPDSLCIELLCPSILSNAVLDFGCTRRIGEACKFICKENYIPLFSENIVCSEKGVWRLQNSTEFCTTNTPTSQTSNDSLIAWLGTVASLTLVAVIIIIVSCRKRKNLSGEESERRSRDTASIPSSTYHQQNNVYITNSGRSSSEYDNLDEMMLRYFSYMEFDGEYYSEINNVFNFDSTTVTKEKGIIYGVDSPPSLVTLTKITQSSDEALNYTIFSTDFGVRSIAVDPKSGVVFQASGNIISSIHNYSLSNSNNYLISIEFNGKSNDVGEIAFDFLSNNLFWCDSLLNWIAMKPAYTHVPHMYKVVVQDNIRRPEGLILDPLDGYMFFSDKNPNCRITRASLNGDNTTVIVYKGLISVPTLSIDPDNKMIYFADTVRDTIEVCDYDGSNRRVIRRTSHGGFTTP</sequence>
<feature type="repeat" description="LDL-receptor class B" evidence="3">
    <location>
        <begin position="768"/>
        <end position="810"/>
    </location>
</feature>
<dbReference type="InterPro" id="IPR050778">
    <property type="entry name" value="Cueball_EGF_LRP_Nidogen"/>
</dbReference>
<protein>
    <recommendedName>
        <fullName evidence="5">Sushi domain-containing protein</fullName>
    </recommendedName>
</protein>
<dbReference type="EnsemblMetazoa" id="G24087.1">
    <property type="protein sequence ID" value="G24087.1:cds"/>
    <property type="gene ID" value="G24087"/>
</dbReference>
<keyword evidence="1" id="KW-1015">Disulfide bond</keyword>
<name>A0A8W8KIQ3_MAGGI</name>
<dbReference type="SMART" id="SM00032">
    <property type="entry name" value="CCP"/>
    <property type="match status" value="2"/>
</dbReference>
<dbReference type="InterPro" id="IPR000436">
    <property type="entry name" value="Sushi_SCR_CCP_dom"/>
</dbReference>
<dbReference type="Gene3D" id="2.120.10.30">
    <property type="entry name" value="TolB, C-terminal domain"/>
    <property type="match status" value="4"/>
</dbReference>